<organism evidence="3 4">
    <name type="scientific">Streptococcus mutans SM6</name>
    <dbReference type="NCBI Taxonomy" id="857119"/>
    <lineage>
        <taxon>Bacteria</taxon>
        <taxon>Bacillati</taxon>
        <taxon>Bacillota</taxon>
        <taxon>Bacilli</taxon>
        <taxon>Lactobacillales</taxon>
        <taxon>Streptococcaceae</taxon>
        <taxon>Streptococcus</taxon>
    </lineage>
</organism>
<dbReference type="GO" id="GO:0003677">
    <property type="term" value="F:DNA binding"/>
    <property type="evidence" value="ECO:0007669"/>
    <property type="project" value="UniProtKB-UniRule"/>
</dbReference>
<proteinExistence type="inferred from homology"/>
<name>A0A829BPB6_STRMG</name>
<comment type="similarity">
    <text evidence="1">Belongs to the DpnII type II restriction endonuclease family.</text>
</comment>
<comment type="function">
    <text evidence="1">A P subtype restriction enzyme that recognizes the double-stranded unmethylated sequence 5'-GATC-3'.</text>
</comment>
<dbReference type="EC" id="3.1.21.4" evidence="1"/>
<protein>
    <recommendedName>
        <fullName evidence="1">Type-2 restriction enzyme</fullName>
        <ecNumber evidence="1">3.1.21.4</ecNumber>
    </recommendedName>
</protein>
<evidence type="ECO:0000256" key="1">
    <source>
        <dbReference type="PIRNR" id="PIRNR016080"/>
    </source>
</evidence>
<keyword evidence="1" id="KW-0378">Hydrolase</keyword>
<comment type="catalytic activity">
    <reaction evidence="1">
        <text>Endonucleolytic cleavage of DNA to give specific double-stranded fragments with terminal 5'-phosphates.</text>
        <dbReference type="EC" id="3.1.21.4"/>
    </reaction>
</comment>
<keyword evidence="1 3" id="KW-0255">Endonuclease</keyword>
<dbReference type="PIRSF" id="PIRSF016080">
    <property type="entry name" value="Restrict_endonuc_II_DpmII"/>
    <property type="match status" value="1"/>
</dbReference>
<dbReference type="AlphaFoldDB" id="A0A829BPB6"/>
<dbReference type="RefSeq" id="WP_002264409.1">
    <property type="nucleotide sequence ID" value="NZ_AHSR01000007.1"/>
</dbReference>
<keyword evidence="1" id="KW-0540">Nuclease</keyword>
<dbReference type="GO" id="GO:0009036">
    <property type="term" value="F:type II site-specific deoxyribonuclease activity"/>
    <property type="evidence" value="ECO:0007669"/>
    <property type="project" value="UniProtKB-UniRule"/>
</dbReference>
<sequence length="312" mass="36360">MVNTVDDNLKYSVFDYLNLSSEAKLEFFMETRSSLSFLASYWFDFDNVKANISNYDEPDLYTLDYLIGKSDQEIDNFFKKRPNLLLLVPKLLGIRDSKFEKPIRNRILKVQDVSGVYTLNFKDIDLSKLDLYLQFIHDSGLDWVFKIGLRKSVHDYAVGVEAGMDSNGRKNRSGDMGELYLETALKKIAKEKAWLAHGQSTRSSIKNWYGIDLDKSFENRRFDGSLFNPVRKKLYLFEVNNFNSSGSKSKASATEFKDLHDRFSRTNHEFIYITDGKGWDSDKSHLMEAMKYIGKVFNYKMIESDYLNDYLE</sequence>
<dbReference type="GeneID" id="93859927"/>
<keyword evidence="1" id="KW-0680">Restriction system</keyword>
<reference evidence="3 4" key="1">
    <citation type="journal article" date="2013" name="Mol. Biol. Evol.">
        <title>Evolutionary and population genomics of the cavity causing bacteria Streptococcus mutans.</title>
        <authorList>
            <person name="Cornejo O.E."/>
            <person name="Lefebure T."/>
            <person name="Pavinski Bitar P.D."/>
            <person name="Lang P."/>
            <person name="Richards V.P."/>
            <person name="Eilertson K."/>
            <person name="Do T."/>
            <person name="Beighton D."/>
            <person name="Zeng L."/>
            <person name="Ahn S.J."/>
            <person name="Burne R.A."/>
            <person name="Siepel A."/>
            <person name="Bustamante C.D."/>
            <person name="Stanhope M.J."/>
        </authorList>
    </citation>
    <scope>NUCLEOTIDE SEQUENCE [LARGE SCALE GENOMIC DNA]</scope>
    <source>
        <strain evidence="3 4">SM6</strain>
    </source>
</reference>
<gene>
    <name evidence="3" type="ORF">SMU82_02086</name>
</gene>
<accession>A0A829BPB6</accession>
<dbReference type="GO" id="GO:0009307">
    <property type="term" value="P:DNA restriction-modification system"/>
    <property type="evidence" value="ECO:0007669"/>
    <property type="project" value="UniProtKB-UniRule"/>
</dbReference>
<evidence type="ECO:0000313" key="3">
    <source>
        <dbReference type="EMBL" id="EMC25259.1"/>
    </source>
</evidence>
<feature type="domain" description="Restriction endonuclease type II DpnII-like" evidence="2">
    <location>
        <begin position="25"/>
        <end position="308"/>
    </location>
</feature>
<evidence type="ECO:0000313" key="4">
    <source>
        <dbReference type="Proteomes" id="UP000011676"/>
    </source>
</evidence>
<dbReference type="Pfam" id="PF04556">
    <property type="entry name" value="DpnII"/>
    <property type="match status" value="1"/>
</dbReference>
<dbReference type="EMBL" id="AHSR01000007">
    <property type="protein sequence ID" value="EMC25259.1"/>
    <property type="molecule type" value="Genomic_DNA"/>
</dbReference>
<dbReference type="Proteomes" id="UP000011676">
    <property type="component" value="Unassembled WGS sequence"/>
</dbReference>
<dbReference type="InterPro" id="IPR021191">
    <property type="entry name" value="Restrct_endonuc_II_DpnII"/>
</dbReference>
<comment type="caution">
    <text evidence="3">The sequence shown here is derived from an EMBL/GenBank/DDBJ whole genome shotgun (WGS) entry which is preliminary data.</text>
</comment>
<evidence type="ECO:0000259" key="2">
    <source>
        <dbReference type="Pfam" id="PF04556"/>
    </source>
</evidence>
<dbReference type="InterPro" id="IPR007637">
    <property type="entry name" value="Restrct_endonuc_II_DpnII-like"/>
</dbReference>